<keyword evidence="2" id="KW-0695">RNA-directed DNA polymerase</keyword>
<dbReference type="EMBL" id="BQNB010016778">
    <property type="protein sequence ID" value="GJT55678.1"/>
    <property type="molecule type" value="Genomic_DNA"/>
</dbReference>
<evidence type="ECO:0000313" key="3">
    <source>
        <dbReference type="Proteomes" id="UP001151760"/>
    </source>
</evidence>
<reference evidence="2" key="2">
    <citation type="submission" date="2022-01" db="EMBL/GenBank/DDBJ databases">
        <authorList>
            <person name="Yamashiro T."/>
            <person name="Shiraishi A."/>
            <person name="Satake H."/>
            <person name="Nakayama K."/>
        </authorList>
    </citation>
    <scope>NUCLEOTIDE SEQUENCE</scope>
</reference>
<reference evidence="2" key="1">
    <citation type="journal article" date="2022" name="Int. J. Mol. Sci.">
        <title>Draft Genome of Tanacetum Coccineum: Genomic Comparison of Closely Related Tanacetum-Family Plants.</title>
        <authorList>
            <person name="Yamashiro T."/>
            <person name="Shiraishi A."/>
            <person name="Nakayama K."/>
            <person name="Satake H."/>
        </authorList>
    </citation>
    <scope>NUCLEOTIDE SEQUENCE</scope>
</reference>
<name>A0ABQ5EXA4_9ASTR</name>
<feature type="compositionally biased region" description="Polar residues" evidence="1">
    <location>
        <begin position="1"/>
        <end position="17"/>
    </location>
</feature>
<dbReference type="InterPro" id="IPR032567">
    <property type="entry name" value="RTL1-rel"/>
</dbReference>
<dbReference type="Proteomes" id="UP001151760">
    <property type="component" value="Unassembled WGS sequence"/>
</dbReference>
<dbReference type="Pfam" id="PF08284">
    <property type="entry name" value="RVP_2"/>
    <property type="match status" value="1"/>
</dbReference>
<keyword evidence="2" id="KW-0548">Nucleotidyltransferase</keyword>
<protein>
    <submittedName>
        <fullName evidence="2">Reverse transcriptase domain-containing protein</fullName>
    </submittedName>
</protein>
<keyword evidence="2" id="KW-0808">Transferase</keyword>
<organism evidence="2 3">
    <name type="scientific">Tanacetum coccineum</name>
    <dbReference type="NCBI Taxonomy" id="301880"/>
    <lineage>
        <taxon>Eukaryota</taxon>
        <taxon>Viridiplantae</taxon>
        <taxon>Streptophyta</taxon>
        <taxon>Embryophyta</taxon>
        <taxon>Tracheophyta</taxon>
        <taxon>Spermatophyta</taxon>
        <taxon>Magnoliopsida</taxon>
        <taxon>eudicotyledons</taxon>
        <taxon>Gunneridae</taxon>
        <taxon>Pentapetalae</taxon>
        <taxon>asterids</taxon>
        <taxon>campanulids</taxon>
        <taxon>Asterales</taxon>
        <taxon>Asteraceae</taxon>
        <taxon>Asteroideae</taxon>
        <taxon>Anthemideae</taxon>
        <taxon>Anthemidinae</taxon>
        <taxon>Tanacetum</taxon>
    </lineage>
</organism>
<comment type="caution">
    <text evidence="2">The sequence shown here is derived from an EMBL/GenBank/DDBJ whole genome shotgun (WGS) entry which is preliminary data.</text>
</comment>
<feature type="compositionally biased region" description="Acidic residues" evidence="1">
    <location>
        <begin position="85"/>
        <end position="113"/>
    </location>
</feature>
<accession>A0ABQ5EXA4</accession>
<feature type="region of interest" description="Disordered" evidence="1">
    <location>
        <begin position="609"/>
        <end position="645"/>
    </location>
</feature>
<proteinExistence type="predicted"/>
<feature type="region of interest" description="Disordered" evidence="1">
    <location>
        <begin position="135"/>
        <end position="154"/>
    </location>
</feature>
<evidence type="ECO:0000256" key="1">
    <source>
        <dbReference type="SAM" id="MobiDB-lite"/>
    </source>
</evidence>
<keyword evidence="3" id="KW-1185">Reference proteome</keyword>
<dbReference type="GO" id="GO:0003964">
    <property type="term" value="F:RNA-directed DNA polymerase activity"/>
    <property type="evidence" value="ECO:0007669"/>
    <property type="project" value="UniProtKB-KW"/>
</dbReference>
<dbReference type="PANTHER" id="PTHR15503:SF45">
    <property type="entry name" value="RNA-DIRECTED DNA POLYMERASE HOMOLOG"/>
    <property type="match status" value="1"/>
</dbReference>
<feature type="compositionally biased region" description="Low complexity" evidence="1">
    <location>
        <begin position="619"/>
        <end position="630"/>
    </location>
</feature>
<sequence length="925" mass="103578">MSSDEASFGVTYTSISSDYEEPSDAGSPGVVIYGYDGLPMQPIPVEDQPHAADASPTALSPGCIANSDPEEDLGDKLKDGPMDYLADEGDDDDDFSGDDANDEEEEEASEEDKEEHLALADFIDVSPAVDLVPSAEETKPFETDESVATPPPPLTYRTTSRIFKRLYLPLGPRFKVGESSSSVARPAGGYKADYWFIGTLDAKLRHDRVREIGYGITDVWEDPAEATEEVPPTTIAELSQRVTDLVTTIRHEIDGINVRFEDAQYDRALLSGQVNMLRKDRQYYLHTSMLVESEARVAREAWEQSMGCSRVVHDELQAYQTHTQIQDTRIFLLEALVTTLVSQTTSLWTQLIAALGRIDTLEAREPAHIDAQRMLIAIKMPLRKGTRTRTTPATATATTTTLMTDAAIRALMARGVADALAERTIQKNTNLNGDGSQGSRSGITRPVRPTCECTYNDFLKCQPLKFKGTEGVVGLTQWFERMESVFHISNCVVENQVNFATCTLHGIALTWWNTHVKTVGHDAAYGMPWKRLTKLMTAKYCPQNEIKKLEIVIRNLKYDKVEKYVSGLPDMIQGSVMAYKPKEMQDAIEFATELIDQKIRTLAERQIENKRKQDDNFRDNQNQQQSNKRQNTSKAYTARPMPQVQQGWPPGLRLQEFWQDNASNNQRATRANQKGENGNALAKVYVVGNAGTNPDSDVAIGTFLLNNRYAFILFDTSADRSFVSSAFSSLIDITPTTLDHYYDVELADGKIIRINIIIQGCTLNFLNHLFNIDLMPVELGSFNVIIGMDWLVKYHAIIVCDEKLVRIPFGNETLTVHGLLLMFLIRPWTPLMVRKKELRLGAGLYDSWKLQGDVKELWDELSKLGLGLRCCFALVVPRLRKEEKGGDKATWGPNIDFRCLFKMGKNEEMGHGLETSSVLGFLGLN</sequence>
<feature type="region of interest" description="Disordered" evidence="1">
    <location>
        <begin position="1"/>
        <end position="115"/>
    </location>
</feature>
<dbReference type="Gene3D" id="2.40.70.10">
    <property type="entry name" value="Acid Proteases"/>
    <property type="match status" value="1"/>
</dbReference>
<dbReference type="SUPFAM" id="SSF50630">
    <property type="entry name" value="Acid proteases"/>
    <property type="match status" value="1"/>
</dbReference>
<feature type="compositionally biased region" description="Basic and acidic residues" evidence="1">
    <location>
        <begin position="609"/>
        <end position="618"/>
    </location>
</feature>
<dbReference type="CDD" id="cd00303">
    <property type="entry name" value="retropepsin_like"/>
    <property type="match status" value="1"/>
</dbReference>
<evidence type="ECO:0000313" key="2">
    <source>
        <dbReference type="EMBL" id="GJT55678.1"/>
    </source>
</evidence>
<dbReference type="PANTHER" id="PTHR15503">
    <property type="entry name" value="LDOC1 RELATED"/>
    <property type="match status" value="1"/>
</dbReference>
<dbReference type="InterPro" id="IPR021109">
    <property type="entry name" value="Peptidase_aspartic_dom_sf"/>
</dbReference>
<gene>
    <name evidence="2" type="ORF">Tco_0990732</name>
</gene>